<proteinExistence type="predicted"/>
<dbReference type="EMBL" id="KN832872">
    <property type="protein sequence ID" value="KIN05372.1"/>
    <property type="molecule type" value="Genomic_DNA"/>
</dbReference>
<dbReference type="InterPro" id="IPR056884">
    <property type="entry name" value="NPHP3-like_N"/>
</dbReference>
<dbReference type="AlphaFoldDB" id="A0A0C3HSY0"/>
<evidence type="ECO:0000313" key="3">
    <source>
        <dbReference type="EMBL" id="KIN05372.1"/>
    </source>
</evidence>
<accession>A0A0C3HSY0</accession>
<dbReference type="Gene3D" id="3.40.50.300">
    <property type="entry name" value="P-loop containing nucleotide triphosphate hydrolases"/>
    <property type="match status" value="1"/>
</dbReference>
<dbReference type="PANTHER" id="PTHR10039">
    <property type="entry name" value="AMELOGENIN"/>
    <property type="match status" value="1"/>
</dbReference>
<dbReference type="SUPFAM" id="SSF52540">
    <property type="entry name" value="P-loop containing nucleoside triphosphate hydrolases"/>
    <property type="match status" value="1"/>
</dbReference>
<gene>
    <name evidence="3" type="ORF">OIDMADRAFT_115143</name>
</gene>
<keyword evidence="4" id="KW-1185">Reference proteome</keyword>
<dbReference type="PANTHER" id="PTHR10039:SF15">
    <property type="entry name" value="NACHT DOMAIN-CONTAINING PROTEIN"/>
    <property type="match status" value="1"/>
</dbReference>
<sequence length="419" mass="47317">MDPLSVTASVIAVLQLTGTVLGYLNDVKKASKECQQCTIEASNLQNLLINLRYRLEQGQIGDPWFTAVRALNIKNGPLDQYKQVLEQLQSKVDVGNSRRKVKRQLVWKFSKAEVAEILARMERLKSLLSIALEMDHFKLSQAIRDDTISIRDNLTILQASTMAIKDSQSLQQHLAVMEWLSPSDFPAQQHDIITRREEGTGQWFLDSPKFKRWLQGFDKTLFCPGIPGAGKTMMAAIAIDYLCMTAECDGVAFLFCNYKAQADQSLSNLLAALLKQLVQSRPDLAAPVMHVYNNCLKRRSRPSRDEIFQALQSVCSSYTAVSIVVDALDECTDKGGARLIDNLRELQPRIDVRLLFTSRFMPEITRKFPLTATLEVRASREDVRRFTAGQIPRLPNCVQRDEELKHIVQSKIIEAVDGM</sequence>
<dbReference type="Proteomes" id="UP000054321">
    <property type="component" value="Unassembled WGS sequence"/>
</dbReference>
<protein>
    <recommendedName>
        <fullName evidence="2">Nephrocystin 3-like N-terminal domain-containing protein</fullName>
    </recommendedName>
</protein>
<dbReference type="Pfam" id="PF24883">
    <property type="entry name" value="NPHP3_N"/>
    <property type="match status" value="1"/>
</dbReference>
<evidence type="ECO:0000256" key="1">
    <source>
        <dbReference type="ARBA" id="ARBA00022737"/>
    </source>
</evidence>
<dbReference type="InParanoid" id="A0A0C3HSY0"/>
<keyword evidence="1" id="KW-0677">Repeat</keyword>
<organism evidence="3 4">
    <name type="scientific">Oidiodendron maius (strain Zn)</name>
    <dbReference type="NCBI Taxonomy" id="913774"/>
    <lineage>
        <taxon>Eukaryota</taxon>
        <taxon>Fungi</taxon>
        <taxon>Dikarya</taxon>
        <taxon>Ascomycota</taxon>
        <taxon>Pezizomycotina</taxon>
        <taxon>Leotiomycetes</taxon>
        <taxon>Leotiomycetes incertae sedis</taxon>
        <taxon>Myxotrichaceae</taxon>
        <taxon>Oidiodendron</taxon>
    </lineage>
</organism>
<dbReference type="InterPro" id="IPR027417">
    <property type="entry name" value="P-loop_NTPase"/>
</dbReference>
<evidence type="ECO:0000313" key="4">
    <source>
        <dbReference type="Proteomes" id="UP000054321"/>
    </source>
</evidence>
<reference evidence="3 4" key="1">
    <citation type="submission" date="2014-04" db="EMBL/GenBank/DDBJ databases">
        <authorList>
            <consortium name="DOE Joint Genome Institute"/>
            <person name="Kuo A."/>
            <person name="Martino E."/>
            <person name="Perotto S."/>
            <person name="Kohler A."/>
            <person name="Nagy L.G."/>
            <person name="Floudas D."/>
            <person name="Copeland A."/>
            <person name="Barry K.W."/>
            <person name="Cichocki N."/>
            <person name="Veneault-Fourrey C."/>
            <person name="LaButti K."/>
            <person name="Lindquist E.A."/>
            <person name="Lipzen A."/>
            <person name="Lundell T."/>
            <person name="Morin E."/>
            <person name="Murat C."/>
            <person name="Sun H."/>
            <person name="Tunlid A."/>
            <person name="Henrissat B."/>
            <person name="Grigoriev I.V."/>
            <person name="Hibbett D.S."/>
            <person name="Martin F."/>
            <person name="Nordberg H.P."/>
            <person name="Cantor M.N."/>
            <person name="Hua S.X."/>
        </authorList>
    </citation>
    <scope>NUCLEOTIDE SEQUENCE [LARGE SCALE GENOMIC DNA]</scope>
    <source>
        <strain evidence="3 4">Zn</strain>
    </source>
</reference>
<dbReference type="STRING" id="913774.A0A0C3HSY0"/>
<dbReference type="OrthoDB" id="195446at2759"/>
<reference evidence="4" key="2">
    <citation type="submission" date="2015-01" db="EMBL/GenBank/DDBJ databases">
        <title>Evolutionary Origins and Diversification of the Mycorrhizal Mutualists.</title>
        <authorList>
            <consortium name="DOE Joint Genome Institute"/>
            <consortium name="Mycorrhizal Genomics Consortium"/>
            <person name="Kohler A."/>
            <person name="Kuo A."/>
            <person name="Nagy L.G."/>
            <person name="Floudas D."/>
            <person name="Copeland A."/>
            <person name="Barry K.W."/>
            <person name="Cichocki N."/>
            <person name="Veneault-Fourrey C."/>
            <person name="LaButti K."/>
            <person name="Lindquist E.A."/>
            <person name="Lipzen A."/>
            <person name="Lundell T."/>
            <person name="Morin E."/>
            <person name="Murat C."/>
            <person name="Riley R."/>
            <person name="Ohm R."/>
            <person name="Sun H."/>
            <person name="Tunlid A."/>
            <person name="Henrissat B."/>
            <person name="Grigoriev I.V."/>
            <person name="Hibbett D.S."/>
            <person name="Martin F."/>
        </authorList>
    </citation>
    <scope>NUCLEOTIDE SEQUENCE [LARGE SCALE GENOMIC DNA]</scope>
    <source>
        <strain evidence="4">Zn</strain>
    </source>
</reference>
<feature type="domain" description="Nephrocystin 3-like N-terminal" evidence="2">
    <location>
        <begin position="199"/>
        <end position="359"/>
    </location>
</feature>
<evidence type="ECO:0000259" key="2">
    <source>
        <dbReference type="Pfam" id="PF24883"/>
    </source>
</evidence>
<name>A0A0C3HSY0_OIDMZ</name>
<dbReference type="HOGENOM" id="CLU_000288_34_23_1"/>